<accession>A0A3E2H0R2</accession>
<feature type="non-terminal residue" evidence="2">
    <location>
        <position position="288"/>
    </location>
</feature>
<evidence type="ECO:0000256" key="1">
    <source>
        <dbReference type="SAM" id="MobiDB-lite"/>
    </source>
</evidence>
<comment type="caution">
    <text evidence="2">The sequence shown here is derived from an EMBL/GenBank/DDBJ whole genome shotgun (WGS) entry which is preliminary data.</text>
</comment>
<feature type="compositionally biased region" description="Polar residues" evidence="1">
    <location>
        <begin position="237"/>
        <end position="247"/>
    </location>
</feature>
<dbReference type="AlphaFoldDB" id="A0A3E2H0R2"/>
<feature type="compositionally biased region" description="Polar residues" evidence="1">
    <location>
        <begin position="279"/>
        <end position="288"/>
    </location>
</feature>
<organism evidence="2 3">
    <name type="scientific">Scytalidium lignicola</name>
    <name type="common">Hyphomycete</name>
    <dbReference type="NCBI Taxonomy" id="5539"/>
    <lineage>
        <taxon>Eukaryota</taxon>
        <taxon>Fungi</taxon>
        <taxon>Dikarya</taxon>
        <taxon>Ascomycota</taxon>
        <taxon>Pezizomycotina</taxon>
        <taxon>Leotiomycetes</taxon>
        <taxon>Leotiomycetes incertae sedis</taxon>
        <taxon>Scytalidium</taxon>
    </lineage>
</organism>
<dbReference type="Proteomes" id="UP000258309">
    <property type="component" value="Unassembled WGS sequence"/>
</dbReference>
<feature type="non-terminal residue" evidence="2">
    <location>
        <position position="1"/>
    </location>
</feature>
<feature type="region of interest" description="Disordered" evidence="1">
    <location>
        <begin position="237"/>
        <end position="288"/>
    </location>
</feature>
<dbReference type="Gene3D" id="3.30.710.10">
    <property type="entry name" value="Potassium Channel Kv1.1, Chain A"/>
    <property type="match status" value="1"/>
</dbReference>
<keyword evidence="3" id="KW-1185">Reference proteome</keyword>
<dbReference type="SUPFAM" id="SSF54695">
    <property type="entry name" value="POZ domain"/>
    <property type="match status" value="1"/>
</dbReference>
<evidence type="ECO:0000313" key="3">
    <source>
        <dbReference type="Proteomes" id="UP000258309"/>
    </source>
</evidence>
<evidence type="ECO:0000313" key="2">
    <source>
        <dbReference type="EMBL" id="RFU26968.1"/>
    </source>
</evidence>
<name>A0A3E2H0R2_SCYLI</name>
<dbReference type="InterPro" id="IPR011333">
    <property type="entry name" value="SKP1/BTB/POZ_sf"/>
</dbReference>
<protein>
    <recommendedName>
        <fullName evidence="4">BTB domain-containing protein</fullName>
    </recommendedName>
</protein>
<proteinExistence type="predicted"/>
<evidence type="ECO:0008006" key="4">
    <source>
        <dbReference type="Google" id="ProtNLM"/>
    </source>
</evidence>
<gene>
    <name evidence="2" type="ORF">B7463_g9360</name>
</gene>
<reference evidence="2 3" key="1">
    <citation type="submission" date="2018-05" db="EMBL/GenBank/DDBJ databases">
        <title>Draft genome sequence of Scytalidium lignicola DSM 105466, a ubiquitous saprotrophic fungus.</title>
        <authorList>
            <person name="Buettner E."/>
            <person name="Gebauer A.M."/>
            <person name="Hofrichter M."/>
            <person name="Liers C."/>
            <person name="Kellner H."/>
        </authorList>
    </citation>
    <scope>NUCLEOTIDE SEQUENCE [LARGE SCALE GENOMIC DNA]</scope>
    <source>
        <strain evidence="2 3">DSM 105466</strain>
    </source>
</reference>
<dbReference type="EMBL" id="NCSJ02000230">
    <property type="protein sequence ID" value="RFU26968.1"/>
    <property type="molecule type" value="Genomic_DNA"/>
</dbReference>
<sequence length="288" mass="32413">MQSDRITFVVEPSRVPFQVPQDLLMQWSLPLGNMCQSGLEESRTRVIPLPHVKISTFEDFFIWMHAYEPSVNLKSLVPILDLAIFAEIYIIYHLKNQTSDILRTELGSGRWQLTPDNISMIYDEVPSGSILRQLCSISLALPVADPTASPSFGSFANSGRTHRQHNNYLEWESVFEKHSDLGWDYFRHIQTGHTQTAINWGGPCRFHDHRDIPGVKLEDANKCPYPLGALPTERHTQSLSNEYQSPASVEAQPVGNEEEAQHPEEPSTVEGGLHPTGEEPQSVQGISD</sequence>
<dbReference type="OrthoDB" id="194443at2759"/>